<dbReference type="AlphaFoldDB" id="I7I0W9"/>
<evidence type="ECO:0000313" key="5">
    <source>
        <dbReference type="EMBL" id="CBZ41123.1"/>
    </source>
</evidence>
<protein>
    <submittedName>
        <fullName evidence="5">Cyclin Db gamma protein</fullName>
    </submittedName>
</protein>
<gene>
    <name evidence="5" type="primary">cyclinDb</name>
</gene>
<dbReference type="SUPFAM" id="SSF47954">
    <property type="entry name" value="Cyclin-like"/>
    <property type="match status" value="1"/>
</dbReference>
<keyword evidence="3" id="KW-0472">Membrane</keyword>
<dbReference type="FunFam" id="1.10.472.10:FF:000096">
    <property type="entry name" value="G1/S-specific cyclin-D3 isoform X2"/>
    <property type="match status" value="1"/>
</dbReference>
<evidence type="ECO:0000259" key="4">
    <source>
        <dbReference type="SMART" id="SM00385"/>
    </source>
</evidence>
<keyword evidence="3" id="KW-0812">Transmembrane</keyword>
<dbReference type="Pfam" id="PF00134">
    <property type="entry name" value="Cyclin_N"/>
    <property type="match status" value="1"/>
</dbReference>
<feature type="region of interest" description="Disordered" evidence="2">
    <location>
        <begin position="354"/>
        <end position="409"/>
    </location>
</feature>
<evidence type="ECO:0000256" key="1">
    <source>
        <dbReference type="RuleBase" id="RU000383"/>
    </source>
</evidence>
<comment type="similarity">
    <text evidence="1">Belongs to the cyclin family.</text>
</comment>
<proteinExistence type="inferred from homology"/>
<reference evidence="5" key="1">
    <citation type="submission" date="2011-02" db="EMBL/GenBank/DDBJ databases">
        <title>Expansion of cyclin B, D and CDK1 repertoires in a chordate, Oikopleura, that extensively endoreduplicates.</title>
        <authorList>
            <person name="Campsteijn C."/>
            <person name="Ovrebo J.I."/>
            <person name="Karlsen B.O."/>
            <person name="Thompson E.M."/>
        </authorList>
    </citation>
    <scope>NUCLEOTIDE SEQUENCE</scope>
</reference>
<dbReference type="Gene3D" id="1.10.472.10">
    <property type="entry name" value="Cyclin-like"/>
    <property type="match status" value="2"/>
</dbReference>
<dbReference type="PANTHER" id="PTHR10177">
    <property type="entry name" value="CYCLINS"/>
    <property type="match status" value="1"/>
</dbReference>
<feature type="compositionally biased region" description="Polar residues" evidence="2">
    <location>
        <begin position="354"/>
        <end position="365"/>
    </location>
</feature>
<evidence type="ECO:0000256" key="2">
    <source>
        <dbReference type="SAM" id="MobiDB-lite"/>
    </source>
</evidence>
<dbReference type="InterPro" id="IPR039361">
    <property type="entry name" value="Cyclin"/>
</dbReference>
<feature type="transmembrane region" description="Helical" evidence="3">
    <location>
        <begin position="21"/>
        <end position="38"/>
    </location>
</feature>
<feature type="domain" description="Cyclin-like" evidence="4">
    <location>
        <begin position="137"/>
        <end position="221"/>
    </location>
</feature>
<dbReference type="SMART" id="SM00385">
    <property type="entry name" value="CYCLIN"/>
    <property type="match status" value="1"/>
</dbReference>
<dbReference type="InterPro" id="IPR006671">
    <property type="entry name" value="Cyclin_N"/>
</dbReference>
<evidence type="ECO:0000256" key="3">
    <source>
        <dbReference type="SAM" id="Phobius"/>
    </source>
</evidence>
<sequence length="409" mass="46094">MEATHEFKSCQSLKDPAQVNLSFIFLLCGKIIAFYFVTVRCLEVSPVSTLPESKFKLTLMRSRALFEARGPHIPRSINPASLLNHLHLESSHQAHVYWVNRQCVKTEDGKILAFGIPHDFINDAMECVKEKRQVTVDWARCVCETSNCDASVFPHAVKLFDRVLQTTPCKYSHLQSIIAASMLIASKFRETVPLGIRRLVALTKYSVDERMIKDVEMVVLLKLHFDVSEVTFPDFYPFILDILHASDIRSKIPAASSRYMLEELLPCVNKIAALALAQDSEMVSHKPSIMAVCSLGVFLCKMRIINSPVQLFQALCPFITTIRGDSPELRKCWDSCMQIWQNFARVPATISPTLASQSRPVNDSSAAPPRFHEPVSQIQRLKTASDTRADHMIVDGDPDRDSGHYSNLE</sequence>
<keyword evidence="3" id="KW-1133">Transmembrane helix</keyword>
<dbReference type="EMBL" id="FR821611">
    <property type="protein sequence ID" value="CBZ41123.1"/>
    <property type="molecule type" value="Genomic_DNA"/>
</dbReference>
<feature type="compositionally biased region" description="Basic and acidic residues" evidence="2">
    <location>
        <begin position="383"/>
        <end position="403"/>
    </location>
</feature>
<keyword evidence="1" id="KW-0195">Cyclin</keyword>
<name>I7I0W9_OIKDI</name>
<organism evidence="5">
    <name type="scientific">Oikopleura dioica</name>
    <name type="common">Tunicate</name>
    <dbReference type="NCBI Taxonomy" id="34765"/>
    <lineage>
        <taxon>Eukaryota</taxon>
        <taxon>Metazoa</taxon>
        <taxon>Chordata</taxon>
        <taxon>Tunicata</taxon>
        <taxon>Appendicularia</taxon>
        <taxon>Copelata</taxon>
        <taxon>Oikopleuridae</taxon>
        <taxon>Oikopleura</taxon>
    </lineage>
</organism>
<accession>I7I0W9</accession>
<dbReference type="InterPro" id="IPR013763">
    <property type="entry name" value="Cyclin-like_dom"/>
</dbReference>
<dbReference type="InterPro" id="IPR036915">
    <property type="entry name" value="Cyclin-like_sf"/>
</dbReference>